<feature type="compositionally biased region" description="Basic residues" evidence="1">
    <location>
        <begin position="410"/>
        <end position="421"/>
    </location>
</feature>
<keyword evidence="2" id="KW-0812">Transmembrane</keyword>
<name>A0ABN7AG04_9HEMI</name>
<feature type="transmembrane region" description="Helical" evidence="2">
    <location>
        <begin position="33"/>
        <end position="56"/>
    </location>
</feature>
<feature type="region of interest" description="Disordered" evidence="1">
    <location>
        <begin position="385"/>
        <end position="434"/>
    </location>
</feature>
<evidence type="ECO:0008006" key="5">
    <source>
        <dbReference type="Google" id="ProtNLM"/>
    </source>
</evidence>
<evidence type="ECO:0000256" key="1">
    <source>
        <dbReference type="SAM" id="MobiDB-lite"/>
    </source>
</evidence>
<organism evidence="3 4">
    <name type="scientific">Nesidiocoris tenuis</name>
    <dbReference type="NCBI Taxonomy" id="355587"/>
    <lineage>
        <taxon>Eukaryota</taxon>
        <taxon>Metazoa</taxon>
        <taxon>Ecdysozoa</taxon>
        <taxon>Arthropoda</taxon>
        <taxon>Hexapoda</taxon>
        <taxon>Insecta</taxon>
        <taxon>Pterygota</taxon>
        <taxon>Neoptera</taxon>
        <taxon>Paraneoptera</taxon>
        <taxon>Hemiptera</taxon>
        <taxon>Heteroptera</taxon>
        <taxon>Panheteroptera</taxon>
        <taxon>Cimicomorpha</taxon>
        <taxon>Miridae</taxon>
        <taxon>Dicyphina</taxon>
        <taxon>Nesidiocoris</taxon>
    </lineage>
</organism>
<sequence length="434" mass="47827">MAHEVTLLIGKNGSIELIDRAENSGDFSNWAEITSLGLMLVWSTVLNLSIACAVAIGHAKDTLDVPTVLIGLSVVNALDAMLSQSLALAFLALWTTTLELPPMAVCHLSAGVYMNTLLVPPLYLLLVFFHGFIRKRRCRDSSTTNLISRLSFAIPPMATIVLSCPFVLPTSLVRARVFINRYACGIIGESLPYSIILVSIGFFVPWAALVYCMLIRNCSFCGEGGVQQCCSANRDRRLTSMLVTLAAILVLPSTASFCASTMTEPKNTIIYADNDAESANWTFYVVTGAFDTALVWVRFFYNSLSPLVMLIYLKDLRLEWQRMMTSLLFCTMIETNRSLGKSRQSKDVQSRGGPVLCATARGLVLLRPGNGSQYAICDLFEDEQSTTTQPSTSTVERELSPSTPPTSYSRKSRPDRKRPLKVVRFAQSIKEIPP</sequence>
<keyword evidence="2" id="KW-0472">Membrane</keyword>
<proteinExistence type="predicted"/>
<feature type="compositionally biased region" description="Low complexity" evidence="1">
    <location>
        <begin position="385"/>
        <end position="394"/>
    </location>
</feature>
<feature type="transmembrane region" description="Helical" evidence="2">
    <location>
        <begin position="153"/>
        <end position="173"/>
    </location>
</feature>
<evidence type="ECO:0000256" key="2">
    <source>
        <dbReference type="SAM" id="Phobius"/>
    </source>
</evidence>
<feature type="transmembrane region" description="Helical" evidence="2">
    <location>
        <begin position="68"/>
        <end position="92"/>
    </location>
</feature>
<feature type="transmembrane region" description="Helical" evidence="2">
    <location>
        <begin position="241"/>
        <end position="262"/>
    </location>
</feature>
<reference evidence="3 4" key="1">
    <citation type="submission" date="2023-09" db="EMBL/GenBank/DDBJ databases">
        <title>Nesidiocoris tenuis whole genome shotgun sequence.</title>
        <authorList>
            <person name="Shibata T."/>
            <person name="Shimoda M."/>
            <person name="Kobayashi T."/>
            <person name="Uehara T."/>
        </authorList>
    </citation>
    <scope>NUCLEOTIDE SEQUENCE [LARGE SCALE GENOMIC DNA]</scope>
    <source>
        <strain evidence="3 4">Japan</strain>
    </source>
</reference>
<dbReference type="Proteomes" id="UP001307889">
    <property type="component" value="Chromosome 2"/>
</dbReference>
<dbReference type="EMBL" id="AP028910">
    <property type="protein sequence ID" value="BES91206.1"/>
    <property type="molecule type" value="Genomic_DNA"/>
</dbReference>
<protein>
    <recommendedName>
        <fullName evidence="5">G-protein coupled receptors family 1 profile domain-containing protein</fullName>
    </recommendedName>
</protein>
<keyword evidence="4" id="KW-1185">Reference proteome</keyword>
<evidence type="ECO:0000313" key="3">
    <source>
        <dbReference type="EMBL" id="BES91206.1"/>
    </source>
</evidence>
<accession>A0ABN7AG04</accession>
<feature type="transmembrane region" description="Helical" evidence="2">
    <location>
        <begin position="293"/>
        <end position="313"/>
    </location>
</feature>
<gene>
    <name evidence="3" type="ORF">NTJ_04014</name>
</gene>
<evidence type="ECO:0000313" key="4">
    <source>
        <dbReference type="Proteomes" id="UP001307889"/>
    </source>
</evidence>
<feature type="transmembrane region" description="Helical" evidence="2">
    <location>
        <begin position="193"/>
        <end position="214"/>
    </location>
</feature>
<keyword evidence="2" id="KW-1133">Transmembrane helix</keyword>
<feature type="transmembrane region" description="Helical" evidence="2">
    <location>
        <begin position="112"/>
        <end position="133"/>
    </location>
</feature>